<protein>
    <submittedName>
        <fullName evidence="1">Uncharacterized protein</fullName>
    </submittedName>
</protein>
<dbReference type="AlphaFoldDB" id="A0A9W8Q842"/>
<gene>
    <name evidence="1" type="ORF">LMH87_010897</name>
</gene>
<dbReference type="RefSeq" id="XP_056051846.1">
    <property type="nucleotide sequence ID" value="XM_056199947.1"/>
</dbReference>
<organism evidence="1 2">
    <name type="scientific">Akanthomyces muscarius</name>
    <name type="common">Entomopathogenic fungus</name>
    <name type="synonym">Lecanicillium muscarium</name>
    <dbReference type="NCBI Taxonomy" id="2231603"/>
    <lineage>
        <taxon>Eukaryota</taxon>
        <taxon>Fungi</taxon>
        <taxon>Dikarya</taxon>
        <taxon>Ascomycota</taxon>
        <taxon>Pezizomycotina</taxon>
        <taxon>Sordariomycetes</taxon>
        <taxon>Hypocreomycetidae</taxon>
        <taxon>Hypocreales</taxon>
        <taxon>Cordycipitaceae</taxon>
        <taxon>Akanthomyces</taxon>
    </lineage>
</organism>
<evidence type="ECO:0000313" key="2">
    <source>
        <dbReference type="Proteomes" id="UP001144673"/>
    </source>
</evidence>
<keyword evidence="2" id="KW-1185">Reference proteome</keyword>
<dbReference type="Proteomes" id="UP001144673">
    <property type="component" value="Chromosome 4"/>
</dbReference>
<accession>A0A9W8Q842</accession>
<dbReference type="KEGG" id="amus:LMH87_010897"/>
<reference evidence="1" key="1">
    <citation type="journal article" date="2023" name="Access Microbiol">
        <title>De-novo genome assembly for Akanthomyces muscarius, a biocontrol agent of insect agricultural pests.</title>
        <authorList>
            <person name="Erdos Z."/>
            <person name="Studholme D.J."/>
            <person name="Raymond B."/>
            <person name="Sharma M."/>
        </authorList>
    </citation>
    <scope>NUCLEOTIDE SEQUENCE</scope>
    <source>
        <strain evidence="1">Ve6</strain>
    </source>
</reference>
<evidence type="ECO:0000313" key="1">
    <source>
        <dbReference type="EMBL" id="KAJ4150132.1"/>
    </source>
</evidence>
<dbReference type="EMBL" id="JAJHUN010000009">
    <property type="protein sequence ID" value="KAJ4150132.1"/>
    <property type="molecule type" value="Genomic_DNA"/>
</dbReference>
<sequence length="67" mass="6857">MSELAAVAHRVPSRGGVVFGAKSGDDCGRAGCCRHARHVAACLSPAEIAADSATFGAKSRRSIDSKE</sequence>
<comment type="caution">
    <text evidence="1">The sequence shown here is derived from an EMBL/GenBank/DDBJ whole genome shotgun (WGS) entry which is preliminary data.</text>
</comment>
<proteinExistence type="predicted"/>
<name>A0A9W8Q842_AKAMU</name>
<dbReference type="GeneID" id="80898056"/>